<gene>
    <name evidence="1" type="ORF">IFO71_20090</name>
</gene>
<comment type="caution">
    <text evidence="1">The sequence shown here is derived from an EMBL/GenBank/DDBJ whole genome shotgun (WGS) entry which is preliminary data.</text>
</comment>
<evidence type="ECO:0000313" key="1">
    <source>
        <dbReference type="EMBL" id="MBD8528055.1"/>
    </source>
</evidence>
<keyword evidence="2" id="KW-1185">Reference proteome</keyword>
<dbReference type="AlphaFoldDB" id="A0AAW3ZT94"/>
<organism evidence="1 2">
    <name type="scientific">Pseudomarimonas arenosa</name>
    <dbReference type="NCBI Taxonomy" id="2774145"/>
    <lineage>
        <taxon>Bacteria</taxon>
        <taxon>Pseudomonadati</taxon>
        <taxon>Pseudomonadota</taxon>
        <taxon>Gammaproteobacteria</taxon>
        <taxon>Lysobacterales</taxon>
        <taxon>Lysobacteraceae</taxon>
        <taxon>Pseudomarimonas</taxon>
    </lineage>
</organism>
<proteinExistence type="predicted"/>
<dbReference type="EMBL" id="JACYTR010000079">
    <property type="protein sequence ID" value="MBD8528055.1"/>
    <property type="molecule type" value="Genomic_DNA"/>
</dbReference>
<dbReference type="RefSeq" id="WP_192031476.1">
    <property type="nucleotide sequence ID" value="NZ_JACYTR010000079.1"/>
</dbReference>
<protein>
    <submittedName>
        <fullName evidence="1">Uncharacterized protein</fullName>
    </submittedName>
</protein>
<sequence length="118" mass="13584">MAADYRIKVELKDGAPYAEPVCVDIRSDKVIVQWYLEDENTDIKRILGVCFERAGRRVFKEIEAESEDGRAWTAINRAKSNPRGKFHYEIKVELCDGSIVGRDPEIENNVPQVFARIR</sequence>
<reference evidence="1 2" key="1">
    <citation type="submission" date="2020-09" db="EMBL/GenBank/DDBJ databases">
        <title>Pseudoxanthomonas sp. CAU 1598 isolated from sand of Yaerae Beach.</title>
        <authorList>
            <person name="Kim W."/>
        </authorList>
    </citation>
    <scope>NUCLEOTIDE SEQUENCE [LARGE SCALE GENOMIC DNA]</scope>
    <source>
        <strain evidence="1 2">CAU 1598</strain>
    </source>
</reference>
<dbReference type="Proteomes" id="UP000613768">
    <property type="component" value="Unassembled WGS sequence"/>
</dbReference>
<name>A0AAW3ZT94_9GAMM</name>
<evidence type="ECO:0000313" key="2">
    <source>
        <dbReference type="Proteomes" id="UP000613768"/>
    </source>
</evidence>
<accession>A0AAW3ZT94</accession>